<dbReference type="Gene3D" id="3.10.180.10">
    <property type="entry name" value="2,3-Dihydroxybiphenyl 1,2-Dioxygenase, domain 1"/>
    <property type="match status" value="1"/>
</dbReference>
<gene>
    <name evidence="2" type="ORF">DEA8626_00449</name>
</gene>
<dbReference type="PANTHER" id="PTHR33990">
    <property type="entry name" value="PROTEIN YJDN-RELATED"/>
    <property type="match status" value="1"/>
</dbReference>
<dbReference type="CDD" id="cd06588">
    <property type="entry name" value="PhnB_like"/>
    <property type="match status" value="1"/>
</dbReference>
<name>A0A2R8B2Y6_9RHOB</name>
<evidence type="ECO:0000313" key="3">
    <source>
        <dbReference type="Proteomes" id="UP000244924"/>
    </source>
</evidence>
<evidence type="ECO:0000313" key="2">
    <source>
        <dbReference type="EMBL" id="SPH16935.1"/>
    </source>
</evidence>
<dbReference type="Proteomes" id="UP000244924">
    <property type="component" value="Unassembled WGS sequence"/>
</dbReference>
<dbReference type="InterPro" id="IPR009725">
    <property type="entry name" value="3_dmu_93_MTrfase"/>
</dbReference>
<dbReference type="InterPro" id="IPR028973">
    <property type="entry name" value="PhnB-like"/>
</dbReference>
<sequence length="164" mass="18033">MNEQPKVRTCLWFDDQALPAAEFYVSLMPGSRIDRVSRYPEGQDMYEPGRVLVVEFTLAGTPYQALNGGPHFTLDEAASISVSTEDQTETDRLWEALIADGGAESQCGWLKDRFGLSWQIVPKRSVELLSGPQAAKVWPALMQMKKIDIAGLEAAAKAPEGAMT</sequence>
<organism evidence="2 3">
    <name type="scientific">Albidovulum aquaemixtae</name>
    <dbReference type="NCBI Taxonomy" id="1542388"/>
    <lineage>
        <taxon>Bacteria</taxon>
        <taxon>Pseudomonadati</taxon>
        <taxon>Pseudomonadota</taxon>
        <taxon>Alphaproteobacteria</taxon>
        <taxon>Rhodobacterales</taxon>
        <taxon>Paracoccaceae</taxon>
        <taxon>Albidovulum</taxon>
    </lineage>
</organism>
<proteinExistence type="predicted"/>
<protein>
    <recommendedName>
        <fullName evidence="1">PhnB-like domain-containing protein</fullName>
    </recommendedName>
</protein>
<dbReference type="EMBL" id="OMOQ01000001">
    <property type="protein sequence ID" value="SPH16935.1"/>
    <property type="molecule type" value="Genomic_DNA"/>
</dbReference>
<dbReference type="OrthoDB" id="9806473at2"/>
<accession>A0A2R8B2Y6</accession>
<dbReference type="PIRSF" id="PIRSF021700">
    <property type="entry name" value="3_dmu_93_MTrfase"/>
    <property type="match status" value="1"/>
</dbReference>
<dbReference type="RefSeq" id="WP_108851425.1">
    <property type="nucleotide sequence ID" value="NZ_OMOQ01000001.1"/>
</dbReference>
<reference evidence="2 3" key="1">
    <citation type="submission" date="2018-03" db="EMBL/GenBank/DDBJ databases">
        <authorList>
            <person name="Keele B.F."/>
        </authorList>
    </citation>
    <scope>NUCLEOTIDE SEQUENCE [LARGE SCALE GENOMIC DNA]</scope>
    <source>
        <strain evidence="2 3">CECT 8626</strain>
    </source>
</reference>
<dbReference type="InterPro" id="IPR029068">
    <property type="entry name" value="Glyas_Bleomycin-R_OHBP_Dase"/>
</dbReference>
<dbReference type="Pfam" id="PF06983">
    <property type="entry name" value="3-dmu-9_3-mt"/>
    <property type="match status" value="1"/>
</dbReference>
<dbReference type="PANTHER" id="PTHR33990:SF2">
    <property type="entry name" value="PHNB-LIKE DOMAIN-CONTAINING PROTEIN"/>
    <property type="match status" value="1"/>
</dbReference>
<evidence type="ECO:0000259" key="1">
    <source>
        <dbReference type="Pfam" id="PF06983"/>
    </source>
</evidence>
<feature type="domain" description="PhnB-like" evidence="1">
    <location>
        <begin position="6"/>
        <end position="121"/>
    </location>
</feature>
<dbReference type="SUPFAM" id="SSF54593">
    <property type="entry name" value="Glyoxalase/Bleomycin resistance protein/Dihydroxybiphenyl dioxygenase"/>
    <property type="match status" value="1"/>
</dbReference>
<keyword evidence="3" id="KW-1185">Reference proteome</keyword>
<dbReference type="AlphaFoldDB" id="A0A2R8B2Y6"/>